<dbReference type="Proteomes" id="UP000242180">
    <property type="component" value="Unassembled WGS sequence"/>
</dbReference>
<dbReference type="PANTHER" id="PTHR47766:SF1">
    <property type="entry name" value="PROTEIN EFR3"/>
    <property type="match status" value="1"/>
</dbReference>
<dbReference type="InterPro" id="IPR039786">
    <property type="entry name" value="EFR3"/>
</dbReference>
<reference evidence="2 3" key="1">
    <citation type="submission" date="2016-07" db="EMBL/GenBank/DDBJ databases">
        <title>Pervasive Adenine N6-methylation of Active Genes in Fungi.</title>
        <authorList>
            <consortium name="DOE Joint Genome Institute"/>
            <person name="Mondo S.J."/>
            <person name="Dannebaum R.O."/>
            <person name="Kuo R.C."/>
            <person name="Labutti K."/>
            <person name="Haridas S."/>
            <person name="Kuo A."/>
            <person name="Salamov A."/>
            <person name="Ahrendt S.R."/>
            <person name="Lipzen A."/>
            <person name="Sullivan W."/>
            <person name="Andreopoulos W.B."/>
            <person name="Clum A."/>
            <person name="Lindquist E."/>
            <person name="Daum C."/>
            <person name="Ramamoorthy G.K."/>
            <person name="Gryganskyi A."/>
            <person name="Culley D."/>
            <person name="Magnuson J.K."/>
            <person name="James T.Y."/>
            <person name="O'Malley M.A."/>
            <person name="Stajich J.E."/>
            <person name="Spatafora J.W."/>
            <person name="Visel A."/>
            <person name="Grigoriev I.V."/>
        </authorList>
    </citation>
    <scope>NUCLEOTIDE SEQUENCE [LARGE SCALE GENOMIC DNA]</scope>
    <source>
        <strain evidence="2 3">NRRL 2496</strain>
    </source>
</reference>
<comment type="caution">
    <text evidence="2">The sequence shown here is derived from an EMBL/GenBank/DDBJ whole genome shotgun (WGS) entry which is preliminary data.</text>
</comment>
<dbReference type="AlphaFoldDB" id="A0A1X2HBD0"/>
<sequence>MHLYVKHAALINNCYPEKEGEDGPRSSELSYLTFYASSRPVKLTKVGSFIEKKVEGDIRKSRKQNNIVSLEIIKALIQSCHRDLNLFSKYVVKILSMVLDSKDIALIDLTCDTYIVFCQYHDGSTLGVDAEFTAEFEALVSKFAGFCSGSHKDESMALNLEHIGHRALYATITSPALHASNFKVQLSIVLPPLITALANSRTPANALAKSETSVDVRRSTINNNDVNKGLIDILAAKSTAHLFGQLNGAAVRTALSPLFVFMDTKKKWWPPNFAVSIMELVLDALQPQNRYLLVSEILQQLEAAKGDGERYVMSEKLASLVSILDTILNASVPLVGISVLEVLNSLFTHLTKSLQGRRFRDEDPDPSDLESTYEYAIHQGFTHSIGGLASQTYYHNQLNDITGYIVAKLRTGTLLDQVEGLPIAEYRHVALICLELIISTSKEANVESDESVMLQADSEPVCPISSSAWLPAIGLLTDRTPETRIDFAQTLTRYLEACTTEADLAPEPFPKHLLVQHGDVMFLNSVHEALLDWVQMPACNVEDVGSIYTLLCGLTRRFGADGTIRTMPLVFKIQALVKQGTIKQTSRQRAVAAATLQWFGMVAAMHQITRLSEYARKLKEERIQNKEYSPMFVPELADSIAHIREFENLEPENTTPVDKFIDRHIVVEIISKDGPLRDEEDTHGLDLESKLYAEWGSEAFVNQERTFRIRSSRDLEDIKPKLATPWMSSNFDSSQQNQKNTVKVENLKEALASQQTPISPNGREGSEPEIDALQIMTKKSLAKRPKDTQTDIDSILSTLSLVNNGQSGSTSLVNPPYKG</sequence>
<dbReference type="FunCoup" id="A0A1X2HBD0">
    <property type="interactions" value="3"/>
</dbReference>
<evidence type="ECO:0008006" key="4">
    <source>
        <dbReference type="Google" id="ProtNLM"/>
    </source>
</evidence>
<dbReference type="PANTHER" id="PTHR47766">
    <property type="entry name" value="PROTEIN EFR3"/>
    <property type="match status" value="1"/>
</dbReference>
<accession>A0A1X2HBD0</accession>
<dbReference type="OrthoDB" id="19232at2759"/>
<organism evidence="2 3">
    <name type="scientific">Syncephalastrum racemosum</name>
    <name type="common">Filamentous fungus</name>
    <dbReference type="NCBI Taxonomy" id="13706"/>
    <lineage>
        <taxon>Eukaryota</taxon>
        <taxon>Fungi</taxon>
        <taxon>Fungi incertae sedis</taxon>
        <taxon>Mucoromycota</taxon>
        <taxon>Mucoromycotina</taxon>
        <taxon>Mucoromycetes</taxon>
        <taxon>Mucorales</taxon>
        <taxon>Syncephalastraceae</taxon>
        <taxon>Syncephalastrum</taxon>
    </lineage>
</organism>
<dbReference type="OMA" id="RHSIFFC"/>
<dbReference type="InParanoid" id="A0A1X2HBD0"/>
<dbReference type="GO" id="GO:0072659">
    <property type="term" value="P:protein localization to plasma membrane"/>
    <property type="evidence" value="ECO:0007669"/>
    <property type="project" value="InterPro"/>
</dbReference>
<keyword evidence="3" id="KW-1185">Reference proteome</keyword>
<evidence type="ECO:0000313" key="2">
    <source>
        <dbReference type="EMBL" id="ORY95514.1"/>
    </source>
</evidence>
<dbReference type="Pfam" id="PF21072">
    <property type="entry name" value="EFR3"/>
    <property type="match status" value="1"/>
</dbReference>
<comment type="similarity">
    <text evidence="1">Belongs to the EFR3 family.</text>
</comment>
<dbReference type="InterPro" id="IPR016024">
    <property type="entry name" value="ARM-type_fold"/>
</dbReference>
<gene>
    <name evidence="2" type="ORF">BCR43DRAFT_493111</name>
</gene>
<dbReference type="EMBL" id="MCGN01000006">
    <property type="protein sequence ID" value="ORY95514.1"/>
    <property type="molecule type" value="Genomic_DNA"/>
</dbReference>
<evidence type="ECO:0000313" key="3">
    <source>
        <dbReference type="Proteomes" id="UP000242180"/>
    </source>
</evidence>
<evidence type="ECO:0000256" key="1">
    <source>
        <dbReference type="ARBA" id="ARBA00010216"/>
    </source>
</evidence>
<dbReference type="InterPro" id="IPR049150">
    <property type="entry name" value="EFR3_HEAT-like_rpt"/>
</dbReference>
<dbReference type="SUPFAM" id="SSF48371">
    <property type="entry name" value="ARM repeat"/>
    <property type="match status" value="1"/>
</dbReference>
<protein>
    <recommendedName>
        <fullName evidence="4">Protein EFR3</fullName>
    </recommendedName>
</protein>
<dbReference type="STRING" id="13706.A0A1X2HBD0"/>
<name>A0A1X2HBD0_SYNRA</name>
<proteinExistence type="inferred from homology"/>